<dbReference type="OrthoDB" id="5959730at2"/>
<keyword evidence="2" id="KW-1185">Reference proteome</keyword>
<reference evidence="1 2" key="1">
    <citation type="submission" date="2018-12" db="EMBL/GenBank/DDBJ databases">
        <title>Dyella dinghuensis sp. nov. DHOA06 and Dyella choica sp. nov. 4M-K27, isolated from forest soil.</title>
        <authorList>
            <person name="Qiu L.-H."/>
            <person name="Gao Z.-H."/>
        </authorList>
    </citation>
    <scope>NUCLEOTIDE SEQUENCE [LARGE SCALE GENOMIC DNA]</scope>
    <source>
        <strain evidence="1 2">4M-K27</strain>
    </source>
</reference>
<evidence type="ECO:0000313" key="2">
    <source>
        <dbReference type="Proteomes" id="UP000274358"/>
    </source>
</evidence>
<sequence>MTTIFSAIDASFPLPKREDSRPLTEDFAHELAKPESQGKQLAPGNTKSMAAGEFDAQQVSEPVELDPHAAAGETLQQMPMQPTVLQTGEAAMVGTVAPAGATEALLQARVFGWHAMAQVYLSEMTLAEGDVRQLNAWQSDRTVLVTPAEAAGESLAMNVNATAAAARAEQADVAEPVDSLAVQSPLLLDDAAPSHVIETALAGSSAPALWPERSLRFTRQRDGGSVAWLRDFRLSDSEAKHLIRWVLNDARAKGLTLSTIMLNGREAWTSPQLI</sequence>
<comment type="caution">
    <text evidence="1">The sequence shown here is derived from an EMBL/GenBank/DDBJ whole genome shotgun (WGS) entry which is preliminary data.</text>
</comment>
<organism evidence="1 2">
    <name type="scientific">Dyella choica</name>
    <dbReference type="NCBI Taxonomy" id="1927959"/>
    <lineage>
        <taxon>Bacteria</taxon>
        <taxon>Pseudomonadati</taxon>
        <taxon>Pseudomonadota</taxon>
        <taxon>Gammaproteobacteria</taxon>
        <taxon>Lysobacterales</taxon>
        <taxon>Rhodanobacteraceae</taxon>
        <taxon>Dyella</taxon>
    </lineage>
</organism>
<dbReference type="RefSeq" id="WP_126685969.1">
    <property type="nucleotide sequence ID" value="NZ_RYYV01000014.1"/>
</dbReference>
<dbReference type="Proteomes" id="UP000274358">
    <property type="component" value="Unassembled WGS sequence"/>
</dbReference>
<evidence type="ECO:0000313" key="1">
    <source>
        <dbReference type="EMBL" id="RUL72722.1"/>
    </source>
</evidence>
<dbReference type="EMBL" id="RYYV01000014">
    <property type="protein sequence ID" value="RUL72722.1"/>
    <property type="molecule type" value="Genomic_DNA"/>
</dbReference>
<dbReference type="AlphaFoldDB" id="A0A3S0WU52"/>
<name>A0A3S0WU52_9GAMM</name>
<proteinExistence type="predicted"/>
<accession>A0A3S0WU52</accession>
<protein>
    <submittedName>
        <fullName evidence="1">Uncharacterized protein</fullName>
    </submittedName>
</protein>
<gene>
    <name evidence="1" type="ORF">EKH80_16940</name>
</gene>